<dbReference type="GO" id="GO:0003676">
    <property type="term" value="F:nucleic acid binding"/>
    <property type="evidence" value="ECO:0007669"/>
    <property type="project" value="InterPro"/>
</dbReference>
<evidence type="ECO:0000256" key="1">
    <source>
        <dbReference type="SAM" id="MobiDB-lite"/>
    </source>
</evidence>
<evidence type="ECO:0000259" key="2">
    <source>
        <dbReference type="PROSITE" id="PS50879"/>
    </source>
</evidence>
<feature type="region of interest" description="Disordered" evidence="1">
    <location>
        <begin position="78"/>
        <end position="131"/>
    </location>
</feature>
<comment type="caution">
    <text evidence="3">The sequence shown here is derived from an EMBL/GenBank/DDBJ whole genome shotgun (WGS) entry which is preliminary data.</text>
</comment>
<dbReference type="Gene3D" id="3.30.420.10">
    <property type="entry name" value="Ribonuclease H-like superfamily/Ribonuclease H"/>
    <property type="match status" value="1"/>
</dbReference>
<accession>A0A8J4YCA7</accession>
<dbReference type="EMBL" id="JACEEZ010012522">
    <property type="protein sequence ID" value="KAG0720641.1"/>
    <property type="molecule type" value="Genomic_DNA"/>
</dbReference>
<organism evidence="3 4">
    <name type="scientific">Chionoecetes opilio</name>
    <name type="common">Atlantic snow crab</name>
    <name type="synonym">Cancer opilio</name>
    <dbReference type="NCBI Taxonomy" id="41210"/>
    <lineage>
        <taxon>Eukaryota</taxon>
        <taxon>Metazoa</taxon>
        <taxon>Ecdysozoa</taxon>
        <taxon>Arthropoda</taxon>
        <taxon>Crustacea</taxon>
        <taxon>Multicrustacea</taxon>
        <taxon>Malacostraca</taxon>
        <taxon>Eumalacostraca</taxon>
        <taxon>Eucarida</taxon>
        <taxon>Decapoda</taxon>
        <taxon>Pleocyemata</taxon>
        <taxon>Brachyura</taxon>
        <taxon>Eubrachyura</taxon>
        <taxon>Majoidea</taxon>
        <taxon>Majidae</taxon>
        <taxon>Chionoecetes</taxon>
    </lineage>
</organism>
<keyword evidence="4" id="KW-1185">Reference proteome</keyword>
<protein>
    <recommendedName>
        <fullName evidence="2">RNase H type-1 domain-containing protein</fullName>
    </recommendedName>
</protein>
<dbReference type="SUPFAM" id="SSF53098">
    <property type="entry name" value="Ribonuclease H-like"/>
    <property type="match status" value="1"/>
</dbReference>
<gene>
    <name evidence="3" type="ORF">GWK47_048116</name>
</gene>
<dbReference type="GO" id="GO:0004523">
    <property type="term" value="F:RNA-DNA hybrid ribonuclease activity"/>
    <property type="evidence" value="ECO:0007669"/>
    <property type="project" value="InterPro"/>
</dbReference>
<dbReference type="InterPro" id="IPR002156">
    <property type="entry name" value="RNaseH_domain"/>
</dbReference>
<dbReference type="Proteomes" id="UP000770661">
    <property type="component" value="Unassembled WGS sequence"/>
</dbReference>
<dbReference type="InterPro" id="IPR036397">
    <property type="entry name" value="RNaseH_sf"/>
</dbReference>
<dbReference type="OrthoDB" id="3645095at2759"/>
<proteinExistence type="predicted"/>
<feature type="domain" description="RNase H type-1" evidence="2">
    <location>
        <begin position="1"/>
        <end position="63"/>
    </location>
</feature>
<dbReference type="InterPro" id="IPR012337">
    <property type="entry name" value="RNaseH-like_sf"/>
</dbReference>
<dbReference type="PROSITE" id="PS50879">
    <property type="entry name" value="RNASE_H_1"/>
    <property type="match status" value="1"/>
</dbReference>
<name>A0A8J4YCA7_CHIOP</name>
<dbReference type="AlphaFoldDB" id="A0A8J4YCA7"/>
<reference evidence="3" key="1">
    <citation type="submission" date="2020-07" db="EMBL/GenBank/DDBJ databases">
        <title>The High-quality genome of the commercially important snow crab, Chionoecetes opilio.</title>
        <authorList>
            <person name="Jeong J.-H."/>
            <person name="Ryu S."/>
        </authorList>
    </citation>
    <scope>NUCLEOTIDE SEQUENCE</scope>
    <source>
        <strain evidence="3">MADBK_172401_WGS</strain>
        <tissue evidence="3">Digestive gland</tissue>
    </source>
</reference>
<evidence type="ECO:0000313" key="3">
    <source>
        <dbReference type="EMBL" id="KAG0720641.1"/>
    </source>
</evidence>
<sequence>MSVLQVLQQPRTLVDNVQLTTAVLGHIQGLAAQERLVRLNWVPSHVGLHGNEAADEAAREGTIQPAVTFTVLPSVQRAKMPSAKGPVPRSSSIASWYRPRSRQPGTPKPLTTNRYAHPAAVPSRRSCPTPTLTLLRDLGGA</sequence>
<evidence type="ECO:0000313" key="4">
    <source>
        <dbReference type="Proteomes" id="UP000770661"/>
    </source>
</evidence>